<evidence type="ECO:0000313" key="3">
    <source>
        <dbReference type="EMBL" id="MCQ4635646.1"/>
    </source>
</evidence>
<sequence>MQKVCLAVIKELKKVIVGKDEVIKKVLMVILAGGHILLEDVPGVGKTTLALGLSRVMNLNYKRMQFTPDTMASDITGFSVYNKETGGLDYKPGAALCNLFLADEINRTSAKTQAALLEVMEEGGVTVDGVTHKAPEPFVCIATQNPLGSAGTQKLPDSQLDRFMARLSMGYPDLKSQVDIIKQRQTADPMDTVRPLVGAAHIKAMKRAVQLVRMEDEIIEYAAALCEKTRNVESVEQGVSPRAVLALVQMAKADALMDGRGYAIPQDIKDVFVDVCSHRLILTARAKIRKETEEKILLDILNEVKPPAILERKAK</sequence>
<feature type="domain" description="ATPase AAA-3" evidence="1">
    <location>
        <begin position="35"/>
        <end position="164"/>
    </location>
</feature>
<gene>
    <name evidence="3" type="ORF">NE619_02805</name>
</gene>
<accession>A0ABT1RKD0</accession>
<evidence type="ECO:0000259" key="2">
    <source>
        <dbReference type="Pfam" id="PF17863"/>
    </source>
</evidence>
<dbReference type="CDD" id="cd00009">
    <property type="entry name" value="AAA"/>
    <property type="match status" value="1"/>
</dbReference>
<protein>
    <submittedName>
        <fullName evidence="3">MoxR family ATPase</fullName>
    </submittedName>
</protein>
<organism evidence="3 4">
    <name type="scientific">Anaerovorax odorimutans</name>
    <dbReference type="NCBI Taxonomy" id="109327"/>
    <lineage>
        <taxon>Bacteria</taxon>
        <taxon>Bacillati</taxon>
        <taxon>Bacillota</taxon>
        <taxon>Clostridia</taxon>
        <taxon>Peptostreptococcales</taxon>
        <taxon>Anaerovoracaceae</taxon>
        <taxon>Anaerovorax</taxon>
    </lineage>
</organism>
<feature type="domain" description="ChlI/MoxR AAA lid" evidence="2">
    <location>
        <begin position="228"/>
        <end position="297"/>
    </location>
</feature>
<evidence type="ECO:0000259" key="1">
    <source>
        <dbReference type="Pfam" id="PF07726"/>
    </source>
</evidence>
<dbReference type="PANTHER" id="PTHR42759">
    <property type="entry name" value="MOXR FAMILY PROTEIN"/>
    <property type="match status" value="1"/>
</dbReference>
<dbReference type="Proteomes" id="UP001524502">
    <property type="component" value="Unassembled WGS sequence"/>
</dbReference>
<dbReference type="InterPro" id="IPR011703">
    <property type="entry name" value="ATPase_AAA-3"/>
</dbReference>
<name>A0ABT1RKD0_9FIRM</name>
<dbReference type="Gene3D" id="1.10.8.80">
    <property type="entry name" value="Magnesium chelatase subunit I, C-Terminal domain"/>
    <property type="match status" value="1"/>
</dbReference>
<dbReference type="InterPro" id="IPR027417">
    <property type="entry name" value="P-loop_NTPase"/>
</dbReference>
<dbReference type="SUPFAM" id="SSF52540">
    <property type="entry name" value="P-loop containing nucleoside triphosphate hydrolases"/>
    <property type="match status" value="1"/>
</dbReference>
<dbReference type="PANTHER" id="PTHR42759:SF5">
    <property type="entry name" value="METHANOL DEHYDROGENASE REGULATOR"/>
    <property type="match status" value="1"/>
</dbReference>
<dbReference type="PIRSF" id="PIRSF002849">
    <property type="entry name" value="AAA_ATPase_chaperone_MoxR_prd"/>
    <property type="match status" value="1"/>
</dbReference>
<dbReference type="EMBL" id="JANFXK010000002">
    <property type="protein sequence ID" value="MCQ4635646.1"/>
    <property type="molecule type" value="Genomic_DNA"/>
</dbReference>
<keyword evidence="4" id="KW-1185">Reference proteome</keyword>
<dbReference type="Pfam" id="PF07726">
    <property type="entry name" value="AAA_3"/>
    <property type="match status" value="1"/>
</dbReference>
<proteinExistence type="predicted"/>
<comment type="caution">
    <text evidence="3">The sequence shown here is derived from an EMBL/GenBank/DDBJ whole genome shotgun (WGS) entry which is preliminary data.</text>
</comment>
<dbReference type="Pfam" id="PF17863">
    <property type="entry name" value="AAA_lid_2"/>
    <property type="match status" value="1"/>
</dbReference>
<evidence type="ECO:0000313" key="4">
    <source>
        <dbReference type="Proteomes" id="UP001524502"/>
    </source>
</evidence>
<dbReference type="InterPro" id="IPR050764">
    <property type="entry name" value="CbbQ/NirQ/NorQ/GpvN"/>
</dbReference>
<reference evidence="3 4" key="1">
    <citation type="submission" date="2022-06" db="EMBL/GenBank/DDBJ databases">
        <title>Isolation of gut microbiota from human fecal samples.</title>
        <authorList>
            <person name="Pamer E.G."/>
            <person name="Barat B."/>
            <person name="Waligurski E."/>
            <person name="Medina S."/>
            <person name="Paddock L."/>
            <person name="Mostad J."/>
        </authorList>
    </citation>
    <scope>NUCLEOTIDE SEQUENCE [LARGE SCALE GENOMIC DNA]</scope>
    <source>
        <strain evidence="3 4">SL.3.17</strain>
    </source>
</reference>
<dbReference type="Gene3D" id="3.40.50.300">
    <property type="entry name" value="P-loop containing nucleotide triphosphate hydrolases"/>
    <property type="match status" value="1"/>
</dbReference>
<dbReference type="InterPro" id="IPR041628">
    <property type="entry name" value="ChlI/MoxR_AAA_lid"/>
</dbReference>